<keyword evidence="2" id="KW-0731">Sigma factor</keyword>
<dbReference type="Gene3D" id="1.10.1740.10">
    <property type="match status" value="1"/>
</dbReference>
<evidence type="ECO:0000256" key="5">
    <source>
        <dbReference type="SAM" id="MobiDB-lite"/>
    </source>
</evidence>
<feature type="domain" description="RNA polymerase sigma-70" evidence="6">
    <location>
        <begin position="78"/>
        <end position="91"/>
    </location>
</feature>
<dbReference type="InterPro" id="IPR007627">
    <property type="entry name" value="RNA_pol_sigma70_r2"/>
</dbReference>
<dbReference type="GO" id="GO:0003677">
    <property type="term" value="F:DNA binding"/>
    <property type="evidence" value="ECO:0007669"/>
    <property type="project" value="UniProtKB-KW"/>
</dbReference>
<dbReference type="Pfam" id="PF04539">
    <property type="entry name" value="Sigma70_r3"/>
    <property type="match status" value="1"/>
</dbReference>
<dbReference type="NCBIfam" id="TIGR02479">
    <property type="entry name" value="FliA_WhiG"/>
    <property type="match status" value="1"/>
</dbReference>
<dbReference type="SUPFAM" id="SSF88946">
    <property type="entry name" value="Sigma2 domain of RNA polymerase sigma factors"/>
    <property type="match status" value="1"/>
</dbReference>
<dbReference type="GO" id="GO:0006352">
    <property type="term" value="P:DNA-templated transcription initiation"/>
    <property type="evidence" value="ECO:0007669"/>
    <property type="project" value="InterPro"/>
</dbReference>
<dbReference type="PANTHER" id="PTHR30385:SF7">
    <property type="entry name" value="RNA POLYMERASE SIGMA FACTOR FLIA"/>
    <property type="match status" value="1"/>
</dbReference>
<dbReference type="InterPro" id="IPR012845">
    <property type="entry name" value="RNA_pol_sigma_FliA_WhiG"/>
</dbReference>
<keyword evidence="8" id="KW-1185">Reference proteome</keyword>
<dbReference type="InterPro" id="IPR013324">
    <property type="entry name" value="RNA_pol_sigma_r3/r4-like"/>
</dbReference>
<dbReference type="InterPro" id="IPR000943">
    <property type="entry name" value="RNA_pol_sigma70"/>
</dbReference>
<reference evidence="7" key="1">
    <citation type="submission" date="2022-01" db="EMBL/GenBank/DDBJ databases">
        <title>Genome-Based Taxonomic Classification of the Phylum Actinobacteria.</title>
        <authorList>
            <person name="Gao Y."/>
        </authorList>
    </citation>
    <scope>NUCLEOTIDE SEQUENCE</scope>
    <source>
        <strain evidence="7">KLBMP 8922</strain>
    </source>
</reference>
<comment type="caution">
    <text evidence="7">The sequence shown here is derived from an EMBL/GenBank/DDBJ whole genome shotgun (WGS) entry which is preliminary data.</text>
</comment>
<dbReference type="PANTHER" id="PTHR30385">
    <property type="entry name" value="SIGMA FACTOR F FLAGELLAR"/>
    <property type="match status" value="1"/>
</dbReference>
<keyword evidence="3" id="KW-0238">DNA-binding</keyword>
<accession>A0AA41TZ71</accession>
<gene>
    <name evidence="7" type="primary">whiG</name>
    <name evidence="7" type="ORF">LZ495_15100</name>
</gene>
<sequence>MPKHIPGRDGTTATVPGPVPGGARGGDPNRALDALWREFKLSGDSRLRERLILHYSPLVKYVAGRVGVGLPANVDQADFVSYGIFGLIDAIEKFDLDRAIKFETYAISRIRGAIIDELRALDWIPRSVRQKARSVEQAYATLEGRLTRTPTDAEVAGEMGIPLDDLHAIFSQLSLVNVMALDELLHAGSETGDRLSLVDTLEDTTADNPVEVAEAREMRHLLARAVNALPEREKTVVTLYYFEGLTLAEIGHVLGVTESRTCQIHTKAVLQLRGKLADMR</sequence>
<organism evidence="7 8">
    <name type="scientific">Yinghuangia soli</name>
    <dbReference type="NCBI Taxonomy" id="2908204"/>
    <lineage>
        <taxon>Bacteria</taxon>
        <taxon>Bacillati</taxon>
        <taxon>Actinomycetota</taxon>
        <taxon>Actinomycetes</taxon>
        <taxon>Kitasatosporales</taxon>
        <taxon>Streptomycetaceae</taxon>
        <taxon>Yinghuangia</taxon>
    </lineage>
</organism>
<dbReference type="InterPro" id="IPR014284">
    <property type="entry name" value="RNA_pol_sigma-70_dom"/>
</dbReference>
<dbReference type="InterPro" id="IPR013325">
    <property type="entry name" value="RNA_pol_sigma_r2"/>
</dbReference>
<dbReference type="InterPro" id="IPR007630">
    <property type="entry name" value="RNA_pol_sigma70_r4"/>
</dbReference>
<dbReference type="PRINTS" id="PR00046">
    <property type="entry name" value="SIGMA70FCT"/>
</dbReference>
<dbReference type="Proteomes" id="UP001165378">
    <property type="component" value="Unassembled WGS sequence"/>
</dbReference>
<protein>
    <submittedName>
        <fullName evidence="7">RNA polymerase sigma factor WhiG</fullName>
    </submittedName>
</protein>
<dbReference type="RefSeq" id="WP_235052706.1">
    <property type="nucleotide sequence ID" value="NZ_JAKFHA010000007.1"/>
</dbReference>
<dbReference type="AlphaFoldDB" id="A0AA41TZ71"/>
<evidence type="ECO:0000313" key="8">
    <source>
        <dbReference type="Proteomes" id="UP001165378"/>
    </source>
</evidence>
<proteinExistence type="predicted"/>
<dbReference type="NCBIfam" id="NF005413">
    <property type="entry name" value="PRK06986.1"/>
    <property type="match status" value="1"/>
</dbReference>
<evidence type="ECO:0000259" key="6">
    <source>
        <dbReference type="PROSITE" id="PS00715"/>
    </source>
</evidence>
<dbReference type="NCBIfam" id="TIGR02937">
    <property type="entry name" value="sigma70-ECF"/>
    <property type="match status" value="1"/>
</dbReference>
<dbReference type="InterPro" id="IPR007624">
    <property type="entry name" value="RNA_pol_sigma70_r3"/>
</dbReference>
<feature type="region of interest" description="Disordered" evidence="5">
    <location>
        <begin position="1"/>
        <end position="26"/>
    </location>
</feature>
<dbReference type="PROSITE" id="PS00715">
    <property type="entry name" value="SIGMA70_1"/>
    <property type="match status" value="1"/>
</dbReference>
<dbReference type="Gene3D" id="1.20.140.160">
    <property type="match status" value="1"/>
</dbReference>
<dbReference type="PIRSF" id="PIRSF000770">
    <property type="entry name" value="RNA_pol_sigma-SigE/K"/>
    <property type="match status" value="1"/>
</dbReference>
<keyword evidence="4" id="KW-0804">Transcription</keyword>
<keyword evidence="1" id="KW-0805">Transcription regulation</keyword>
<dbReference type="Pfam" id="PF04542">
    <property type="entry name" value="Sigma70_r2"/>
    <property type="match status" value="1"/>
</dbReference>
<dbReference type="NCBIfam" id="NF004935">
    <property type="entry name" value="PRK06288.1"/>
    <property type="match status" value="1"/>
</dbReference>
<dbReference type="Pfam" id="PF04545">
    <property type="entry name" value="Sigma70_r4"/>
    <property type="match status" value="1"/>
</dbReference>
<dbReference type="GO" id="GO:0016987">
    <property type="term" value="F:sigma factor activity"/>
    <property type="evidence" value="ECO:0007669"/>
    <property type="project" value="UniProtKB-KW"/>
</dbReference>
<evidence type="ECO:0000256" key="3">
    <source>
        <dbReference type="ARBA" id="ARBA00023125"/>
    </source>
</evidence>
<dbReference type="GO" id="GO:0003899">
    <property type="term" value="F:DNA-directed RNA polymerase activity"/>
    <property type="evidence" value="ECO:0007669"/>
    <property type="project" value="InterPro"/>
</dbReference>
<evidence type="ECO:0000256" key="2">
    <source>
        <dbReference type="ARBA" id="ARBA00023082"/>
    </source>
</evidence>
<evidence type="ECO:0000256" key="4">
    <source>
        <dbReference type="ARBA" id="ARBA00023163"/>
    </source>
</evidence>
<dbReference type="SUPFAM" id="SSF88659">
    <property type="entry name" value="Sigma3 and sigma4 domains of RNA polymerase sigma factors"/>
    <property type="match status" value="2"/>
</dbReference>
<dbReference type="EMBL" id="JAKFHA010000007">
    <property type="protein sequence ID" value="MCF2528538.1"/>
    <property type="molecule type" value="Genomic_DNA"/>
</dbReference>
<evidence type="ECO:0000313" key="7">
    <source>
        <dbReference type="EMBL" id="MCF2528538.1"/>
    </source>
</evidence>
<evidence type="ECO:0000256" key="1">
    <source>
        <dbReference type="ARBA" id="ARBA00023015"/>
    </source>
</evidence>
<dbReference type="CDD" id="cd06171">
    <property type="entry name" value="Sigma70_r4"/>
    <property type="match status" value="1"/>
</dbReference>
<name>A0AA41TZ71_9ACTN</name>